<dbReference type="InterPro" id="IPR036271">
    <property type="entry name" value="Tet_transcr_reg_TetR-rel_C_sf"/>
</dbReference>
<keyword evidence="4" id="KW-0804">Transcription</keyword>
<feature type="DNA-binding region" description="H-T-H motif" evidence="5">
    <location>
        <begin position="34"/>
        <end position="53"/>
    </location>
</feature>
<evidence type="ECO:0000313" key="7">
    <source>
        <dbReference type="EMBL" id="KOX95348.1"/>
    </source>
</evidence>
<dbReference type="PANTHER" id="PTHR30055">
    <property type="entry name" value="HTH-TYPE TRANSCRIPTIONAL REGULATOR RUTR"/>
    <property type="match status" value="1"/>
</dbReference>
<reference evidence="7 8" key="1">
    <citation type="submission" date="2015-08" db="EMBL/GenBank/DDBJ databases">
        <title>Genomes of Isolates from Cabo Rojo, PR.</title>
        <authorList>
            <person name="Sanchez-Nieves R.L."/>
            <person name="Montalvo-Rodriguez R."/>
        </authorList>
    </citation>
    <scope>NUCLEOTIDE SEQUENCE [LARGE SCALE GENOMIC DNA]</scope>
    <source>
        <strain evidence="7 8">5</strain>
    </source>
</reference>
<dbReference type="InterPro" id="IPR050109">
    <property type="entry name" value="HTH-type_TetR-like_transc_reg"/>
</dbReference>
<dbReference type="Pfam" id="PF13977">
    <property type="entry name" value="TetR_C_6"/>
    <property type="match status" value="1"/>
</dbReference>
<dbReference type="PROSITE" id="PS50977">
    <property type="entry name" value="HTH_TETR_2"/>
    <property type="match status" value="1"/>
</dbReference>
<evidence type="ECO:0000256" key="5">
    <source>
        <dbReference type="PROSITE-ProRule" id="PRU00335"/>
    </source>
</evidence>
<dbReference type="GO" id="GO:0000976">
    <property type="term" value="F:transcription cis-regulatory region binding"/>
    <property type="evidence" value="ECO:0007669"/>
    <property type="project" value="TreeGrafter"/>
</dbReference>
<name>A0A0M9ANY3_9EURY</name>
<accession>A0A0M9ANY3</accession>
<evidence type="ECO:0000256" key="4">
    <source>
        <dbReference type="ARBA" id="ARBA00023163"/>
    </source>
</evidence>
<dbReference type="SUPFAM" id="SSF46689">
    <property type="entry name" value="Homeodomain-like"/>
    <property type="match status" value="1"/>
</dbReference>
<gene>
    <name evidence="7" type="ORF">AMR74_15560</name>
</gene>
<keyword evidence="1" id="KW-0678">Repressor</keyword>
<proteinExistence type="predicted"/>
<evidence type="ECO:0000256" key="1">
    <source>
        <dbReference type="ARBA" id="ARBA00022491"/>
    </source>
</evidence>
<dbReference type="SUPFAM" id="SSF48498">
    <property type="entry name" value="Tetracyclin repressor-like, C-terminal domain"/>
    <property type="match status" value="1"/>
</dbReference>
<dbReference type="Pfam" id="PF00440">
    <property type="entry name" value="TetR_N"/>
    <property type="match status" value="1"/>
</dbReference>
<evidence type="ECO:0000259" key="6">
    <source>
        <dbReference type="PROSITE" id="PS50977"/>
    </source>
</evidence>
<dbReference type="InterPro" id="IPR001647">
    <property type="entry name" value="HTH_TetR"/>
</dbReference>
<dbReference type="RefSeq" id="WP_053772958.1">
    <property type="nucleotide sequence ID" value="NZ_LIST01000008.1"/>
</dbReference>
<dbReference type="GO" id="GO:0003700">
    <property type="term" value="F:DNA-binding transcription factor activity"/>
    <property type="evidence" value="ECO:0007669"/>
    <property type="project" value="TreeGrafter"/>
</dbReference>
<sequence>MSFENYGDDMDPGKRDIMEATHIAVKKHGYSDLTIQHIADEFDRSKALIYYHYDGRDDLLVDFLKYILGGFLATLPEEGSSPREELDDLIELLLPTTVNEEPYRLMLSMFELRMNAPHDEAVREQYLEVEERVRMVLEDILRRGIESNEFVDVDVEVEAETLLSLLIGIRARRLTVYNPEQSIEPLKATIDAYLDRISTAVE</sequence>
<dbReference type="OrthoDB" id="135877at2157"/>
<protein>
    <submittedName>
        <fullName evidence="7">TetR family transcriptional regulator</fullName>
    </submittedName>
</protein>
<dbReference type="Gene3D" id="1.10.357.10">
    <property type="entry name" value="Tetracycline Repressor, domain 2"/>
    <property type="match status" value="1"/>
</dbReference>
<dbReference type="PANTHER" id="PTHR30055:SF234">
    <property type="entry name" value="HTH-TYPE TRANSCRIPTIONAL REGULATOR BETI"/>
    <property type="match status" value="1"/>
</dbReference>
<dbReference type="InterPro" id="IPR039538">
    <property type="entry name" value="BetI_C"/>
</dbReference>
<comment type="caution">
    <text evidence="7">The sequence shown here is derived from an EMBL/GenBank/DDBJ whole genome shotgun (WGS) entry which is preliminary data.</text>
</comment>
<dbReference type="PATRIC" id="fig|1705389.3.peg.103"/>
<keyword evidence="2" id="KW-0805">Transcription regulation</keyword>
<dbReference type="Proteomes" id="UP000037747">
    <property type="component" value="Unassembled WGS sequence"/>
</dbReference>
<dbReference type="EMBL" id="LIST01000008">
    <property type="protein sequence ID" value="KOX95348.1"/>
    <property type="molecule type" value="Genomic_DNA"/>
</dbReference>
<keyword evidence="8" id="KW-1185">Reference proteome</keyword>
<dbReference type="InterPro" id="IPR009057">
    <property type="entry name" value="Homeodomain-like_sf"/>
</dbReference>
<feature type="domain" description="HTH tetR-type" evidence="6">
    <location>
        <begin position="11"/>
        <end position="71"/>
    </location>
</feature>
<organism evidence="7 8">
    <name type="scientific">Halorubrum tropicale</name>
    <dbReference type="NCBI Taxonomy" id="1765655"/>
    <lineage>
        <taxon>Archaea</taxon>
        <taxon>Methanobacteriati</taxon>
        <taxon>Methanobacteriota</taxon>
        <taxon>Stenosarchaea group</taxon>
        <taxon>Halobacteria</taxon>
        <taxon>Halobacteriales</taxon>
        <taxon>Haloferacaceae</taxon>
        <taxon>Halorubrum</taxon>
    </lineage>
</organism>
<dbReference type="AlphaFoldDB" id="A0A0M9ANY3"/>
<evidence type="ECO:0000256" key="3">
    <source>
        <dbReference type="ARBA" id="ARBA00023125"/>
    </source>
</evidence>
<keyword evidence="3 5" id="KW-0238">DNA-binding</keyword>
<evidence type="ECO:0000256" key="2">
    <source>
        <dbReference type="ARBA" id="ARBA00023015"/>
    </source>
</evidence>
<evidence type="ECO:0000313" key="8">
    <source>
        <dbReference type="Proteomes" id="UP000037747"/>
    </source>
</evidence>